<gene>
    <name evidence="2" type="ORF">C8A05DRAFT_20482</name>
</gene>
<comment type="caution">
    <text evidence="2">The sequence shown here is derived from an EMBL/GenBank/DDBJ whole genome shotgun (WGS) entry which is preliminary data.</text>
</comment>
<reference evidence="2" key="1">
    <citation type="journal article" date="2023" name="Mol. Phylogenet. Evol.">
        <title>Genome-scale phylogeny and comparative genomics of the fungal order Sordariales.</title>
        <authorList>
            <person name="Hensen N."/>
            <person name="Bonometti L."/>
            <person name="Westerberg I."/>
            <person name="Brannstrom I.O."/>
            <person name="Guillou S."/>
            <person name="Cros-Aarteil S."/>
            <person name="Calhoun S."/>
            <person name="Haridas S."/>
            <person name="Kuo A."/>
            <person name="Mondo S."/>
            <person name="Pangilinan J."/>
            <person name="Riley R."/>
            <person name="LaButti K."/>
            <person name="Andreopoulos B."/>
            <person name="Lipzen A."/>
            <person name="Chen C."/>
            <person name="Yan M."/>
            <person name="Daum C."/>
            <person name="Ng V."/>
            <person name="Clum A."/>
            <person name="Steindorff A."/>
            <person name="Ohm R.A."/>
            <person name="Martin F."/>
            <person name="Silar P."/>
            <person name="Natvig D.O."/>
            <person name="Lalanne C."/>
            <person name="Gautier V."/>
            <person name="Ament-Velasquez S.L."/>
            <person name="Kruys A."/>
            <person name="Hutchinson M.I."/>
            <person name="Powell A.J."/>
            <person name="Barry K."/>
            <person name="Miller A.N."/>
            <person name="Grigoriev I.V."/>
            <person name="Debuchy R."/>
            <person name="Gladieux P."/>
            <person name="Hiltunen Thoren M."/>
            <person name="Johannesson H."/>
        </authorList>
    </citation>
    <scope>NUCLEOTIDE SEQUENCE</scope>
    <source>
        <strain evidence="2">CBS 103.79</strain>
    </source>
</reference>
<feature type="region of interest" description="Disordered" evidence="1">
    <location>
        <begin position="1"/>
        <end position="50"/>
    </location>
</feature>
<dbReference type="EMBL" id="MU856536">
    <property type="protein sequence ID" value="KAK3896567.1"/>
    <property type="molecule type" value="Genomic_DNA"/>
</dbReference>
<keyword evidence="3" id="KW-1185">Reference proteome</keyword>
<dbReference type="Proteomes" id="UP001303889">
    <property type="component" value="Unassembled WGS sequence"/>
</dbReference>
<organism evidence="2 3">
    <name type="scientific">Staphylotrichum tortipilum</name>
    <dbReference type="NCBI Taxonomy" id="2831512"/>
    <lineage>
        <taxon>Eukaryota</taxon>
        <taxon>Fungi</taxon>
        <taxon>Dikarya</taxon>
        <taxon>Ascomycota</taxon>
        <taxon>Pezizomycotina</taxon>
        <taxon>Sordariomycetes</taxon>
        <taxon>Sordariomycetidae</taxon>
        <taxon>Sordariales</taxon>
        <taxon>Chaetomiaceae</taxon>
        <taxon>Staphylotrichum</taxon>
    </lineage>
</organism>
<accession>A0AAN6RLY4</accession>
<reference evidence="2" key="2">
    <citation type="submission" date="2023-05" db="EMBL/GenBank/DDBJ databases">
        <authorList>
            <consortium name="Lawrence Berkeley National Laboratory"/>
            <person name="Steindorff A."/>
            <person name="Hensen N."/>
            <person name="Bonometti L."/>
            <person name="Westerberg I."/>
            <person name="Brannstrom I.O."/>
            <person name="Guillou S."/>
            <person name="Cros-Aarteil S."/>
            <person name="Calhoun S."/>
            <person name="Haridas S."/>
            <person name="Kuo A."/>
            <person name="Mondo S."/>
            <person name="Pangilinan J."/>
            <person name="Riley R."/>
            <person name="Labutti K."/>
            <person name="Andreopoulos B."/>
            <person name="Lipzen A."/>
            <person name="Chen C."/>
            <person name="Yanf M."/>
            <person name="Daum C."/>
            <person name="Ng V."/>
            <person name="Clum A."/>
            <person name="Ohm R."/>
            <person name="Martin F."/>
            <person name="Silar P."/>
            <person name="Natvig D."/>
            <person name="Lalanne C."/>
            <person name="Gautier V."/>
            <person name="Ament-Velasquez S.L."/>
            <person name="Kruys A."/>
            <person name="Hutchinson M.I."/>
            <person name="Powell A.J."/>
            <person name="Barry K."/>
            <person name="Miller A.N."/>
            <person name="Grigoriev I.V."/>
            <person name="Debuchy R."/>
            <person name="Gladieux P."/>
            <person name="Thoren M.H."/>
            <person name="Johannesson H."/>
        </authorList>
    </citation>
    <scope>NUCLEOTIDE SEQUENCE</scope>
    <source>
        <strain evidence="2">CBS 103.79</strain>
    </source>
</reference>
<sequence length="120" mass="12594">MAGLAQGLADSSPDDNTANTTSRTAASPTTAPSYDHHSKPPGGRPLVVDNLLDGPSPTAWRDFKHARLRQFTGHGDQIKWLVCLGSGVEGTVFKVIMGTRGSFALKIGCMPPSLTQSGTC</sequence>
<feature type="compositionally biased region" description="Low complexity" evidence="1">
    <location>
        <begin position="16"/>
        <end position="33"/>
    </location>
</feature>
<protein>
    <submittedName>
        <fullName evidence="2">Uncharacterized protein</fullName>
    </submittedName>
</protein>
<evidence type="ECO:0000256" key="1">
    <source>
        <dbReference type="SAM" id="MobiDB-lite"/>
    </source>
</evidence>
<name>A0AAN6RLY4_9PEZI</name>
<proteinExistence type="predicted"/>
<dbReference type="AlphaFoldDB" id="A0AAN6RLY4"/>
<evidence type="ECO:0000313" key="2">
    <source>
        <dbReference type="EMBL" id="KAK3896567.1"/>
    </source>
</evidence>
<evidence type="ECO:0000313" key="3">
    <source>
        <dbReference type="Proteomes" id="UP001303889"/>
    </source>
</evidence>